<proteinExistence type="predicted"/>
<comment type="caution">
    <text evidence="1">The sequence shown here is derived from an EMBL/GenBank/DDBJ whole genome shotgun (WGS) entry which is preliminary data.</text>
</comment>
<dbReference type="AlphaFoldDB" id="A0A371R340"/>
<evidence type="ECO:0008006" key="3">
    <source>
        <dbReference type="Google" id="ProtNLM"/>
    </source>
</evidence>
<evidence type="ECO:0000313" key="1">
    <source>
        <dbReference type="EMBL" id="RFA98221.1"/>
    </source>
</evidence>
<accession>A0A371R340</accession>
<evidence type="ECO:0000313" key="2">
    <source>
        <dbReference type="Proteomes" id="UP000256877"/>
    </source>
</evidence>
<gene>
    <name evidence="1" type="ORF">CGL52_07660</name>
</gene>
<dbReference type="EMBL" id="NMUF01000019">
    <property type="protein sequence ID" value="RFA98221.1"/>
    <property type="molecule type" value="Genomic_DNA"/>
</dbReference>
<organism evidence="1 2">
    <name type="scientific">Pyrobaculum aerophilum</name>
    <dbReference type="NCBI Taxonomy" id="13773"/>
    <lineage>
        <taxon>Archaea</taxon>
        <taxon>Thermoproteota</taxon>
        <taxon>Thermoprotei</taxon>
        <taxon>Thermoproteales</taxon>
        <taxon>Thermoproteaceae</taxon>
        <taxon>Pyrobaculum</taxon>
    </lineage>
</organism>
<dbReference type="Proteomes" id="UP000256877">
    <property type="component" value="Unassembled WGS sequence"/>
</dbReference>
<name>A0A371R340_9CREN</name>
<protein>
    <recommendedName>
        <fullName evidence="3">PaREP2a</fullName>
    </recommendedName>
</protein>
<reference evidence="1 2" key="1">
    <citation type="submission" date="2017-07" db="EMBL/GenBank/DDBJ databases">
        <title>Draft genome sequence of aerobic hyperthermophilic archaea, Pyrobaculum aerophilum YKB31 and YKB32.</title>
        <authorList>
            <person name="Mochizuki T."/>
            <person name="Berliner A.J."/>
            <person name="Yoshida-Takashima Y."/>
            <person name="Takaki Y."/>
            <person name="Nunoura T."/>
            <person name="Takai K."/>
        </authorList>
    </citation>
    <scope>NUCLEOTIDE SEQUENCE [LARGE SCALE GENOMIC DNA]</scope>
    <source>
        <strain evidence="1 2">YKB32</strain>
    </source>
</reference>
<dbReference type="Pfam" id="PF07903">
    <property type="entry name" value="PaRep2a"/>
    <property type="match status" value="1"/>
</dbReference>
<sequence>MTVKAVKATCVKVALPEAFSLPRKFGISWGCFTQGAFYGVDAVVAEGGVKGLYFRYVLPYDAIAKRYLAVYRRREEREEGSYRLPQYFADALYELAERYEVELAQDAVYVNGVEVDKWLCKRPTAEGCVRGVIDFLKNPPREALKSQKAWRELRRELYRAVAEWHRQCFGREPMGLIEGIVKRLEEYFAMRQLYNFIKRELGGRASLYASDFSLRRAFWWDGEWMGAPASCLIVAYEAFCQVGSARMEFNVYYERDGVYLEPKIPLYQDRIKVAHKGDGGA</sequence>
<dbReference type="InterPro" id="IPR012490">
    <property type="entry name" value="PaRep2a"/>
</dbReference>
<dbReference type="RefSeq" id="WP_116430517.1">
    <property type="nucleotide sequence ID" value="NZ_NMUF01000019.1"/>
</dbReference>